<comment type="caution">
    <text evidence="4">The sequence shown here is derived from an EMBL/GenBank/DDBJ whole genome shotgun (WGS) entry which is preliminary data.</text>
</comment>
<reference evidence="4" key="2">
    <citation type="submission" date="2020-09" db="EMBL/GenBank/DDBJ databases">
        <authorList>
            <person name="Sun Q."/>
            <person name="Zhou Y."/>
        </authorList>
    </citation>
    <scope>NUCLEOTIDE SEQUENCE</scope>
    <source>
        <strain evidence="4">CGMCC 1.15343</strain>
    </source>
</reference>
<accession>A0A916XA75</accession>
<keyword evidence="1 3" id="KW-0547">Nucleotide-binding</keyword>
<dbReference type="PANTHER" id="PTHR30476:SF0">
    <property type="entry name" value="UPF0234 PROTEIN YAJQ"/>
    <property type="match status" value="1"/>
</dbReference>
<dbReference type="PANTHER" id="PTHR30476">
    <property type="entry name" value="UPF0234 PROTEIN YAJQ"/>
    <property type="match status" value="1"/>
</dbReference>
<evidence type="ECO:0000313" key="5">
    <source>
        <dbReference type="Proteomes" id="UP000651668"/>
    </source>
</evidence>
<protein>
    <recommendedName>
        <fullName evidence="3">Nucleotide-binding protein GCM10011387_10800</fullName>
    </recommendedName>
</protein>
<dbReference type="InterPro" id="IPR036183">
    <property type="entry name" value="YajQ-like_sf"/>
</dbReference>
<dbReference type="Proteomes" id="UP000651668">
    <property type="component" value="Unassembled WGS sequence"/>
</dbReference>
<dbReference type="InterPro" id="IPR035570">
    <property type="entry name" value="UPF0234_N"/>
</dbReference>
<dbReference type="SUPFAM" id="SSF89963">
    <property type="entry name" value="YajQ-like"/>
    <property type="match status" value="2"/>
</dbReference>
<sequence>MPSFDIVSKVDGQTFDNAMNNAKKEILNRYDFSASKSTIDHDKKTNVITIVTEDDMKLKAIQDTIISKMIKQNLDAASLDFGKEQYASGNMIRKEITIKEGLDKEIAKKIVAKIKSSGLKVQGSIMDDQVRVQGKNIDDLQAVIALCRQEDFGQPLQFINMRN</sequence>
<comment type="similarity">
    <text evidence="2 3">Belongs to the YajQ family.</text>
</comment>
<dbReference type="RefSeq" id="WP_188625834.1">
    <property type="nucleotide sequence ID" value="NZ_BMIL01000003.1"/>
</dbReference>
<dbReference type="InterPro" id="IPR007551">
    <property type="entry name" value="YajQ/Smlt4090-like"/>
</dbReference>
<dbReference type="Pfam" id="PF04461">
    <property type="entry name" value="YajQ"/>
    <property type="match status" value="1"/>
</dbReference>
<proteinExistence type="inferred from homology"/>
<dbReference type="InterPro" id="IPR035571">
    <property type="entry name" value="UPF0234-like_C"/>
</dbReference>
<dbReference type="EMBL" id="BMIL01000003">
    <property type="protein sequence ID" value="GGC58973.1"/>
    <property type="molecule type" value="Genomic_DNA"/>
</dbReference>
<dbReference type="GO" id="GO:0000166">
    <property type="term" value="F:nucleotide binding"/>
    <property type="evidence" value="ECO:0007669"/>
    <property type="project" value="UniProtKB-UniRule"/>
</dbReference>
<comment type="function">
    <text evidence="3">Nucleotide-binding protein.</text>
</comment>
<evidence type="ECO:0000313" key="4">
    <source>
        <dbReference type="EMBL" id="GGC58973.1"/>
    </source>
</evidence>
<reference evidence="4" key="1">
    <citation type="journal article" date="2014" name="Int. J. Syst. Evol. Microbiol.">
        <title>Complete genome sequence of Corynebacterium casei LMG S-19264T (=DSM 44701T), isolated from a smear-ripened cheese.</title>
        <authorList>
            <consortium name="US DOE Joint Genome Institute (JGI-PGF)"/>
            <person name="Walter F."/>
            <person name="Albersmeier A."/>
            <person name="Kalinowski J."/>
            <person name="Ruckert C."/>
        </authorList>
    </citation>
    <scope>NUCLEOTIDE SEQUENCE</scope>
    <source>
        <strain evidence="4">CGMCC 1.15343</strain>
    </source>
</reference>
<dbReference type="NCBIfam" id="NF003819">
    <property type="entry name" value="PRK05412.1"/>
    <property type="match status" value="1"/>
</dbReference>
<dbReference type="AlphaFoldDB" id="A0A916XA75"/>
<evidence type="ECO:0000256" key="3">
    <source>
        <dbReference type="HAMAP-Rule" id="MF_00632"/>
    </source>
</evidence>
<name>A0A916XA75_9SPHI</name>
<dbReference type="Gene3D" id="3.30.70.990">
    <property type="entry name" value="YajQ-like, domain 2"/>
    <property type="match status" value="1"/>
</dbReference>
<dbReference type="Gene3D" id="3.30.70.860">
    <property type="match status" value="1"/>
</dbReference>
<evidence type="ECO:0000256" key="2">
    <source>
        <dbReference type="ARBA" id="ARBA00093450"/>
    </source>
</evidence>
<evidence type="ECO:0000256" key="1">
    <source>
        <dbReference type="ARBA" id="ARBA00022741"/>
    </source>
</evidence>
<dbReference type="CDD" id="cd11740">
    <property type="entry name" value="YajQ_like"/>
    <property type="match status" value="1"/>
</dbReference>
<keyword evidence="5" id="KW-1185">Reference proteome</keyword>
<organism evidence="4 5">
    <name type="scientific">Pedobacter quisquiliarum</name>
    <dbReference type="NCBI Taxonomy" id="1834438"/>
    <lineage>
        <taxon>Bacteria</taxon>
        <taxon>Pseudomonadati</taxon>
        <taxon>Bacteroidota</taxon>
        <taxon>Sphingobacteriia</taxon>
        <taxon>Sphingobacteriales</taxon>
        <taxon>Sphingobacteriaceae</taxon>
        <taxon>Pedobacter</taxon>
    </lineage>
</organism>
<dbReference type="GO" id="GO:0005829">
    <property type="term" value="C:cytosol"/>
    <property type="evidence" value="ECO:0007669"/>
    <property type="project" value="TreeGrafter"/>
</dbReference>
<dbReference type="HAMAP" id="MF_00632">
    <property type="entry name" value="UPF0234"/>
    <property type="match status" value="1"/>
</dbReference>
<gene>
    <name evidence="4" type="ORF">GCM10011387_10800</name>
</gene>